<feature type="region of interest" description="Disordered" evidence="2">
    <location>
        <begin position="25"/>
        <end position="152"/>
    </location>
</feature>
<evidence type="ECO:0000256" key="3">
    <source>
        <dbReference type="SAM" id="SignalP"/>
    </source>
</evidence>
<proteinExistence type="predicted"/>
<accession>A0ABY5P5C7</accession>
<feature type="chain" id="PRO_5047194152" evidence="3">
    <location>
        <begin position="22"/>
        <end position="421"/>
    </location>
</feature>
<dbReference type="RefSeq" id="WP_313793450.1">
    <property type="nucleotide sequence ID" value="NZ_CP102453.1"/>
</dbReference>
<dbReference type="InterPro" id="IPR007329">
    <property type="entry name" value="FMN-bd"/>
</dbReference>
<sequence>MEMKKLLTRGSLLLGSMLVLAACGDTQTQTESVEEATSSVVESVEEEVSVEVESVEVIEESEEASEESEETTEESEETSEESEEASEESEEASEESEETTEESEETTEESEEASEESEEAIEESEEATEESEEATEESEEATEESVSATPEALVLQDGEYTLESDADEHGWSSRFTLVVADGEITEVNYDMEDADGNLKTEDEEYNQMMEDVSGTAFADAVEELTAQLLETQNPDEVDVVSGATDTSEDFKEYAQLLVDAAVEGNEETIMVSANAELQDGEYSLVTDADEHGWAHHFTIVVADGEITEVNYDMEDAEGNLKTEDEEYNQMMEDVSGTAFADAVEELTAQLLETQNPDEVDVVSGATDTSESFKKYAQLLIEAAIEGNEETIEISLADEETEEASDESDESAESEEESTESE</sequence>
<evidence type="ECO:0000259" key="4">
    <source>
        <dbReference type="SMART" id="SM00900"/>
    </source>
</evidence>
<dbReference type="Proteomes" id="UP001315967">
    <property type="component" value="Chromosome"/>
</dbReference>
<name>A0ABY5P5C7_9LACT</name>
<protein>
    <submittedName>
        <fullName evidence="5">FMN-binding protein</fullName>
    </submittedName>
</protein>
<gene>
    <name evidence="5" type="ORF">NRE15_13845</name>
</gene>
<evidence type="ECO:0000313" key="5">
    <source>
        <dbReference type="EMBL" id="UUX33947.1"/>
    </source>
</evidence>
<dbReference type="Gene3D" id="3.90.1010.20">
    <property type="match status" value="2"/>
</dbReference>
<feature type="region of interest" description="Disordered" evidence="2">
    <location>
        <begin position="393"/>
        <end position="421"/>
    </location>
</feature>
<dbReference type="PROSITE" id="PS51257">
    <property type="entry name" value="PROKAR_LIPOPROTEIN"/>
    <property type="match status" value="1"/>
</dbReference>
<organism evidence="5 6">
    <name type="scientific">Fundicoccus culcitae</name>
    <dbReference type="NCBI Taxonomy" id="2969821"/>
    <lineage>
        <taxon>Bacteria</taxon>
        <taxon>Bacillati</taxon>
        <taxon>Bacillota</taxon>
        <taxon>Bacilli</taxon>
        <taxon>Lactobacillales</taxon>
        <taxon>Aerococcaceae</taxon>
        <taxon>Fundicoccus</taxon>
    </lineage>
</organism>
<dbReference type="SMART" id="SM00900">
    <property type="entry name" value="FMN_bind"/>
    <property type="match status" value="2"/>
</dbReference>
<feature type="compositionally biased region" description="Acidic residues" evidence="2">
    <location>
        <begin position="43"/>
        <end position="143"/>
    </location>
</feature>
<feature type="domain" description="FMN-binding" evidence="4">
    <location>
        <begin position="292"/>
        <end position="383"/>
    </location>
</feature>
<keyword evidence="3" id="KW-0732">Signal</keyword>
<dbReference type="PANTHER" id="PTHR32083">
    <property type="entry name" value="CILIA AND FLAGELLA-ASSOCIATED PROTEIN 58-RELATED"/>
    <property type="match status" value="1"/>
</dbReference>
<keyword evidence="1" id="KW-0175">Coiled coil</keyword>
<feature type="signal peptide" evidence="3">
    <location>
        <begin position="1"/>
        <end position="21"/>
    </location>
</feature>
<evidence type="ECO:0000313" key="6">
    <source>
        <dbReference type="Proteomes" id="UP001315967"/>
    </source>
</evidence>
<evidence type="ECO:0000256" key="1">
    <source>
        <dbReference type="ARBA" id="ARBA00023054"/>
    </source>
</evidence>
<dbReference type="Pfam" id="PF04205">
    <property type="entry name" value="FMN_bind"/>
    <property type="match status" value="2"/>
</dbReference>
<evidence type="ECO:0000256" key="2">
    <source>
        <dbReference type="SAM" id="MobiDB-lite"/>
    </source>
</evidence>
<dbReference type="PANTHER" id="PTHR32083:SF48">
    <property type="entry name" value="TRANS-GOLGI NETWORK-LOCALIZED SYP41-INTERACTING PROTEIN 1"/>
    <property type="match status" value="1"/>
</dbReference>
<reference evidence="5 6" key="1">
    <citation type="submission" date="2022-08" db="EMBL/GenBank/DDBJ databases">
        <title>Aerococcaceae sp. nov isolated from spoiled eye mask.</title>
        <authorList>
            <person name="Zhou G."/>
            <person name="Xie X.-B."/>
            <person name="Shi Q.-S."/>
            <person name="Wang Y.-S."/>
            <person name="Wen X."/>
            <person name="Peng H."/>
            <person name="Yang X.-J."/>
            <person name="Tao H.-B."/>
            <person name="Huang X.-M."/>
        </authorList>
    </citation>
    <scope>NUCLEOTIDE SEQUENCE [LARGE SCALE GENOMIC DNA]</scope>
    <source>
        <strain evidence="6">DM20194951</strain>
    </source>
</reference>
<feature type="domain" description="FMN-binding" evidence="4">
    <location>
        <begin position="170"/>
        <end position="261"/>
    </location>
</feature>
<keyword evidence="6" id="KW-1185">Reference proteome</keyword>
<dbReference type="EMBL" id="CP102453">
    <property type="protein sequence ID" value="UUX33947.1"/>
    <property type="molecule type" value="Genomic_DNA"/>
</dbReference>